<keyword evidence="10" id="KW-0175">Coiled coil</keyword>
<evidence type="ECO:0000256" key="3">
    <source>
        <dbReference type="ARBA" id="ARBA00012438"/>
    </source>
</evidence>
<dbReference type="SUPFAM" id="SSF47384">
    <property type="entry name" value="Homodimeric domain of signal transducing histidine kinase"/>
    <property type="match status" value="1"/>
</dbReference>
<dbReference type="SMART" id="SM01079">
    <property type="entry name" value="CHASE"/>
    <property type="match status" value="1"/>
</dbReference>
<proteinExistence type="predicted"/>
<dbReference type="InterPro" id="IPR042240">
    <property type="entry name" value="CHASE_sf"/>
</dbReference>
<evidence type="ECO:0000256" key="4">
    <source>
        <dbReference type="ARBA" id="ARBA00022553"/>
    </source>
</evidence>
<evidence type="ECO:0000256" key="6">
    <source>
        <dbReference type="ARBA" id="ARBA00022692"/>
    </source>
</evidence>
<dbReference type="PRINTS" id="PR00344">
    <property type="entry name" value="BCTRLSENSOR"/>
</dbReference>
<dbReference type="GO" id="GO:0000155">
    <property type="term" value="F:phosphorelay sensor kinase activity"/>
    <property type="evidence" value="ECO:0007669"/>
    <property type="project" value="InterPro"/>
</dbReference>
<dbReference type="InterPro" id="IPR052162">
    <property type="entry name" value="Sensor_kinase/Photoreceptor"/>
</dbReference>
<keyword evidence="6 11" id="KW-0812">Transmembrane</keyword>
<dbReference type="FunFam" id="3.30.565.10:FF:000006">
    <property type="entry name" value="Sensor histidine kinase WalK"/>
    <property type="match status" value="1"/>
</dbReference>
<dbReference type="InterPro" id="IPR005467">
    <property type="entry name" value="His_kinase_dom"/>
</dbReference>
<dbReference type="CDD" id="cd00082">
    <property type="entry name" value="HisKA"/>
    <property type="match status" value="1"/>
</dbReference>
<dbReference type="PROSITE" id="PS50839">
    <property type="entry name" value="CHASE"/>
    <property type="match status" value="1"/>
</dbReference>
<feature type="domain" description="Histidine kinase" evidence="12">
    <location>
        <begin position="412"/>
        <end position="625"/>
    </location>
</feature>
<evidence type="ECO:0000256" key="9">
    <source>
        <dbReference type="ARBA" id="ARBA00023136"/>
    </source>
</evidence>
<feature type="transmembrane region" description="Helical" evidence="11">
    <location>
        <begin position="316"/>
        <end position="337"/>
    </location>
</feature>
<name>A0A518G6C5_9BACT</name>
<dbReference type="OrthoDB" id="231918at2"/>
<evidence type="ECO:0000259" key="13">
    <source>
        <dbReference type="PROSITE" id="PS50839"/>
    </source>
</evidence>
<keyword evidence="9 11" id="KW-0472">Membrane</keyword>
<evidence type="ECO:0000256" key="7">
    <source>
        <dbReference type="ARBA" id="ARBA00022777"/>
    </source>
</evidence>
<dbReference type="SUPFAM" id="SSF55874">
    <property type="entry name" value="ATPase domain of HSP90 chaperone/DNA topoisomerase II/histidine kinase"/>
    <property type="match status" value="1"/>
</dbReference>
<evidence type="ECO:0000313" key="15">
    <source>
        <dbReference type="Proteomes" id="UP000318017"/>
    </source>
</evidence>
<comment type="subcellular location">
    <subcellularLocation>
        <location evidence="2">Membrane</location>
    </subcellularLocation>
</comment>
<dbReference type="SMART" id="SM00387">
    <property type="entry name" value="HATPase_c"/>
    <property type="match status" value="1"/>
</dbReference>
<dbReference type="EC" id="2.7.13.3" evidence="3"/>
<evidence type="ECO:0000256" key="1">
    <source>
        <dbReference type="ARBA" id="ARBA00000085"/>
    </source>
</evidence>
<dbReference type="Pfam" id="PF00512">
    <property type="entry name" value="HisKA"/>
    <property type="match status" value="1"/>
</dbReference>
<evidence type="ECO:0000256" key="5">
    <source>
        <dbReference type="ARBA" id="ARBA00022679"/>
    </source>
</evidence>
<dbReference type="KEGG" id="ahel:Q31a_24480"/>
<evidence type="ECO:0000256" key="11">
    <source>
        <dbReference type="SAM" id="Phobius"/>
    </source>
</evidence>
<dbReference type="SMART" id="SM00388">
    <property type="entry name" value="HisKA"/>
    <property type="match status" value="1"/>
</dbReference>
<dbReference type="Gene3D" id="1.10.287.130">
    <property type="match status" value="1"/>
</dbReference>
<dbReference type="PANTHER" id="PTHR43304">
    <property type="entry name" value="PHYTOCHROME-LIKE PROTEIN CPH1"/>
    <property type="match status" value="1"/>
</dbReference>
<feature type="domain" description="CHASE" evidence="13">
    <location>
        <begin position="90"/>
        <end position="253"/>
    </location>
</feature>
<protein>
    <recommendedName>
        <fullName evidence="3">histidine kinase</fullName>
        <ecNumber evidence="3">2.7.13.3</ecNumber>
    </recommendedName>
</protein>
<dbReference type="InterPro" id="IPR036890">
    <property type="entry name" value="HATPase_C_sf"/>
</dbReference>
<feature type="transmembrane region" description="Helical" evidence="11">
    <location>
        <begin position="26"/>
        <end position="45"/>
    </location>
</feature>
<dbReference type="GO" id="GO:0016020">
    <property type="term" value="C:membrane"/>
    <property type="evidence" value="ECO:0007669"/>
    <property type="project" value="UniProtKB-SubCell"/>
</dbReference>
<dbReference type="Pfam" id="PF03924">
    <property type="entry name" value="CHASE"/>
    <property type="match status" value="1"/>
</dbReference>
<reference evidence="14 15" key="1">
    <citation type="submission" date="2019-02" db="EMBL/GenBank/DDBJ databases">
        <title>Deep-cultivation of Planctomycetes and their phenomic and genomic characterization uncovers novel biology.</title>
        <authorList>
            <person name="Wiegand S."/>
            <person name="Jogler M."/>
            <person name="Boedeker C."/>
            <person name="Pinto D."/>
            <person name="Vollmers J."/>
            <person name="Rivas-Marin E."/>
            <person name="Kohn T."/>
            <person name="Peeters S.H."/>
            <person name="Heuer A."/>
            <person name="Rast P."/>
            <person name="Oberbeckmann S."/>
            <person name="Bunk B."/>
            <person name="Jeske O."/>
            <person name="Meyerdierks A."/>
            <person name="Storesund J.E."/>
            <person name="Kallscheuer N."/>
            <person name="Luecker S."/>
            <person name="Lage O.M."/>
            <person name="Pohl T."/>
            <person name="Merkel B.J."/>
            <person name="Hornburger P."/>
            <person name="Mueller R.-W."/>
            <person name="Bruemmer F."/>
            <person name="Labrenz M."/>
            <person name="Spormann A.M."/>
            <person name="Op den Camp H."/>
            <person name="Overmann J."/>
            <person name="Amann R."/>
            <person name="Jetten M.S.M."/>
            <person name="Mascher T."/>
            <person name="Medema M.H."/>
            <person name="Devos D.P."/>
            <person name="Kaster A.-K."/>
            <person name="Ovreas L."/>
            <person name="Rohde M."/>
            <person name="Galperin M.Y."/>
            <person name="Jogler C."/>
        </authorList>
    </citation>
    <scope>NUCLEOTIDE SEQUENCE [LARGE SCALE GENOMIC DNA]</scope>
    <source>
        <strain evidence="14 15">Q31a</strain>
    </source>
</reference>
<evidence type="ECO:0000256" key="8">
    <source>
        <dbReference type="ARBA" id="ARBA00022989"/>
    </source>
</evidence>
<keyword evidence="4" id="KW-0597">Phosphoprotein</keyword>
<keyword evidence="8 11" id="KW-1133">Transmembrane helix</keyword>
<dbReference type="EMBL" id="CP036298">
    <property type="protein sequence ID" value="QDV24135.1"/>
    <property type="molecule type" value="Genomic_DNA"/>
</dbReference>
<sequence>MDLSANRHLSPAQARQKLESASAFHWIHWLIVILSTLVTLFAWHFTSSEKHAKDRVQFDRQADQILELVRERMQKYEEALWSGVALIHSADGKMDRGRWNQYADCLNLDQRYQGINGIGVIYAVKEGDRETFLTTQRESRPDFKIYPEHDGEECFPIAYISPEKENLKALGLDMAHEPNRWEASQQARETGVAQITGPINLVQEDSHTPGFLFFAPFYAGDRDGTAAERHEHFLGMVFAPFVMRKLMEGTLQKDKRQVGFRVADGTHTLYNELLNTEPDFDPHPQFTRSVSIPTYGRDWTFQISSSKSFREATRDFHPLSILVGGICLDAMLIWIFFVTSRTAQRSLKYARSMTEQLEQNYEQVQQEVADRMRAEEALTQTNASLQQSQASLEKLLNELKRSNAELEQFAYVASHDLQEPLRKISSYGQLLREDYGEFIQEEGNRYLDVMVSGANRLKNLVSDLLTFSRIRTRGQSLEAVDPNAALQIAIEQLEVVIKECDCQLTYDEFPWVMADKGQLVQLFQNLIGNAIKYRGEKSPVIHVGGHDAMESFQFSVADNGIGIDPQFHQRIFEIFQRLHNRREYSGTGIGLAICKRIVERFGGDLLVESEIGEGSTFSFTLNKASFTLNKASQKVPAYAVR</sequence>
<evidence type="ECO:0000256" key="10">
    <source>
        <dbReference type="SAM" id="Coils"/>
    </source>
</evidence>
<dbReference type="Proteomes" id="UP000318017">
    <property type="component" value="Chromosome"/>
</dbReference>
<evidence type="ECO:0000313" key="14">
    <source>
        <dbReference type="EMBL" id="QDV24135.1"/>
    </source>
</evidence>
<keyword evidence="7" id="KW-0418">Kinase</keyword>
<dbReference type="Pfam" id="PF02518">
    <property type="entry name" value="HATPase_c"/>
    <property type="match status" value="1"/>
</dbReference>
<dbReference type="AlphaFoldDB" id="A0A518G6C5"/>
<dbReference type="PANTHER" id="PTHR43304:SF1">
    <property type="entry name" value="PAC DOMAIN-CONTAINING PROTEIN"/>
    <property type="match status" value="1"/>
</dbReference>
<keyword evidence="15" id="KW-1185">Reference proteome</keyword>
<dbReference type="InterPro" id="IPR004358">
    <property type="entry name" value="Sig_transdc_His_kin-like_C"/>
</dbReference>
<gene>
    <name evidence="14" type="primary">cph1</name>
    <name evidence="14" type="ORF">Q31a_24480</name>
</gene>
<dbReference type="InterPro" id="IPR003661">
    <property type="entry name" value="HisK_dim/P_dom"/>
</dbReference>
<evidence type="ECO:0000259" key="12">
    <source>
        <dbReference type="PROSITE" id="PS50109"/>
    </source>
</evidence>
<keyword evidence="5 14" id="KW-0808">Transferase</keyword>
<dbReference type="InterPro" id="IPR006189">
    <property type="entry name" value="CHASE_dom"/>
</dbReference>
<feature type="coiled-coil region" evidence="10">
    <location>
        <begin position="347"/>
        <end position="412"/>
    </location>
</feature>
<accession>A0A518G6C5</accession>
<dbReference type="InterPro" id="IPR036097">
    <property type="entry name" value="HisK_dim/P_sf"/>
</dbReference>
<dbReference type="InterPro" id="IPR003594">
    <property type="entry name" value="HATPase_dom"/>
</dbReference>
<comment type="catalytic activity">
    <reaction evidence="1">
        <text>ATP + protein L-histidine = ADP + protein N-phospho-L-histidine.</text>
        <dbReference type="EC" id="2.7.13.3"/>
    </reaction>
</comment>
<dbReference type="Gene3D" id="3.30.565.10">
    <property type="entry name" value="Histidine kinase-like ATPase, C-terminal domain"/>
    <property type="match status" value="1"/>
</dbReference>
<dbReference type="PROSITE" id="PS50109">
    <property type="entry name" value="HIS_KIN"/>
    <property type="match status" value="1"/>
</dbReference>
<dbReference type="Gene3D" id="3.30.450.350">
    <property type="entry name" value="CHASE domain"/>
    <property type="match status" value="1"/>
</dbReference>
<dbReference type="RefSeq" id="WP_145077580.1">
    <property type="nucleotide sequence ID" value="NZ_CP036298.1"/>
</dbReference>
<organism evidence="14 15">
    <name type="scientific">Aureliella helgolandensis</name>
    <dbReference type="NCBI Taxonomy" id="2527968"/>
    <lineage>
        <taxon>Bacteria</taxon>
        <taxon>Pseudomonadati</taxon>
        <taxon>Planctomycetota</taxon>
        <taxon>Planctomycetia</taxon>
        <taxon>Pirellulales</taxon>
        <taxon>Pirellulaceae</taxon>
        <taxon>Aureliella</taxon>
    </lineage>
</organism>
<evidence type="ECO:0000256" key="2">
    <source>
        <dbReference type="ARBA" id="ARBA00004370"/>
    </source>
</evidence>